<dbReference type="Pfam" id="PF03045">
    <property type="entry name" value="DAN"/>
    <property type="match status" value="1"/>
</dbReference>
<dbReference type="OrthoDB" id="6042322at2759"/>
<feature type="domain" description="CTCK" evidence="7">
    <location>
        <begin position="50"/>
        <end position="140"/>
    </location>
</feature>
<evidence type="ECO:0000313" key="9">
    <source>
        <dbReference type="EnsemblMetazoa" id="CapteP217220"/>
    </source>
</evidence>
<keyword evidence="2" id="KW-0964">Secreted</keyword>
<accession>R7TVW3</accession>
<reference evidence="9" key="3">
    <citation type="submission" date="2015-06" db="UniProtKB">
        <authorList>
            <consortium name="EnsemblMetazoa"/>
        </authorList>
    </citation>
    <scope>IDENTIFICATION</scope>
</reference>
<dbReference type="AlphaFoldDB" id="R7TVW3"/>
<keyword evidence="3 6" id="KW-0732">Signal</keyword>
<feature type="disulfide bond" evidence="5">
    <location>
        <begin position="69"/>
        <end position="118"/>
    </location>
</feature>
<dbReference type="EMBL" id="KB308469">
    <property type="protein sequence ID" value="ELT97824.1"/>
    <property type="molecule type" value="Genomic_DNA"/>
</dbReference>
<reference evidence="10" key="1">
    <citation type="submission" date="2012-12" db="EMBL/GenBank/DDBJ databases">
        <authorList>
            <person name="Hellsten U."/>
            <person name="Grimwood J."/>
            <person name="Chapman J.A."/>
            <person name="Shapiro H."/>
            <person name="Aerts A."/>
            <person name="Otillar R.P."/>
            <person name="Terry A.Y."/>
            <person name="Boore J.L."/>
            <person name="Simakov O."/>
            <person name="Marletaz F."/>
            <person name="Cho S.-J."/>
            <person name="Edsinger-Gonzales E."/>
            <person name="Havlak P."/>
            <person name="Kuo D.-H."/>
            <person name="Larsson T."/>
            <person name="Lv J."/>
            <person name="Arendt D."/>
            <person name="Savage R."/>
            <person name="Osoegawa K."/>
            <person name="de Jong P."/>
            <person name="Lindberg D.R."/>
            <person name="Seaver E.C."/>
            <person name="Weisblat D.A."/>
            <person name="Putnam N.H."/>
            <person name="Grigoriev I.V."/>
            <person name="Rokhsar D.S."/>
        </authorList>
    </citation>
    <scope>NUCLEOTIDE SEQUENCE</scope>
    <source>
        <strain evidence="10">I ESC-2004</strain>
    </source>
</reference>
<dbReference type="PROSITE" id="PS01225">
    <property type="entry name" value="CTCK_2"/>
    <property type="match status" value="1"/>
</dbReference>
<dbReference type="Proteomes" id="UP000014760">
    <property type="component" value="Unassembled WGS sequence"/>
</dbReference>
<dbReference type="GO" id="GO:0005576">
    <property type="term" value="C:extracellular region"/>
    <property type="evidence" value="ECO:0007669"/>
    <property type="project" value="UniProtKB-SubCell"/>
</dbReference>
<evidence type="ECO:0000313" key="10">
    <source>
        <dbReference type="Proteomes" id="UP000014760"/>
    </source>
</evidence>
<dbReference type="InterPro" id="IPR006207">
    <property type="entry name" value="Cys_knot_C"/>
</dbReference>
<evidence type="ECO:0000313" key="8">
    <source>
        <dbReference type="EMBL" id="ELT97824.1"/>
    </source>
</evidence>
<gene>
    <name evidence="8" type="ORF">CAPTEDRAFT_217220</name>
</gene>
<dbReference type="PROSITE" id="PS01185">
    <property type="entry name" value="CTCK_1"/>
    <property type="match status" value="1"/>
</dbReference>
<comment type="caution">
    <text evidence="5">Lacks conserved residue(s) required for the propagation of feature annotation.</text>
</comment>
<evidence type="ECO:0000256" key="3">
    <source>
        <dbReference type="ARBA" id="ARBA00022729"/>
    </source>
</evidence>
<dbReference type="InterPro" id="IPR029034">
    <property type="entry name" value="Cystine-knot_cytokine"/>
</dbReference>
<dbReference type="HOGENOM" id="CLU_1620599_0_0_1"/>
<evidence type="ECO:0000256" key="2">
    <source>
        <dbReference type="ARBA" id="ARBA00022525"/>
    </source>
</evidence>
<dbReference type="InterPro" id="IPR004133">
    <property type="entry name" value="DAN_dom"/>
</dbReference>
<protein>
    <recommendedName>
        <fullName evidence="7">CTCK domain-containing protein</fullName>
    </recommendedName>
</protein>
<dbReference type="Gene3D" id="2.10.90.10">
    <property type="entry name" value="Cystine-knot cytokines"/>
    <property type="match status" value="1"/>
</dbReference>
<feature type="signal peptide" evidence="6">
    <location>
        <begin position="1"/>
        <end position="22"/>
    </location>
</feature>
<comment type="subcellular location">
    <subcellularLocation>
        <location evidence="1">Secreted</location>
    </subcellularLocation>
</comment>
<proteinExistence type="predicted"/>
<dbReference type="EMBL" id="AMQN01010745">
    <property type="status" value="NOT_ANNOTATED_CDS"/>
    <property type="molecule type" value="Genomic_DNA"/>
</dbReference>
<reference evidence="8 10" key="2">
    <citation type="journal article" date="2013" name="Nature">
        <title>Insights into bilaterian evolution from three spiralian genomes.</title>
        <authorList>
            <person name="Simakov O."/>
            <person name="Marletaz F."/>
            <person name="Cho S.J."/>
            <person name="Edsinger-Gonzales E."/>
            <person name="Havlak P."/>
            <person name="Hellsten U."/>
            <person name="Kuo D.H."/>
            <person name="Larsson T."/>
            <person name="Lv J."/>
            <person name="Arendt D."/>
            <person name="Savage R."/>
            <person name="Osoegawa K."/>
            <person name="de Jong P."/>
            <person name="Grimwood J."/>
            <person name="Chapman J.A."/>
            <person name="Shapiro H."/>
            <person name="Aerts A."/>
            <person name="Otillar R.P."/>
            <person name="Terry A.Y."/>
            <person name="Boore J.L."/>
            <person name="Grigoriev I.V."/>
            <person name="Lindberg D.R."/>
            <person name="Seaver E.C."/>
            <person name="Weisblat D.A."/>
            <person name="Putnam N.H."/>
            <person name="Rokhsar D.S."/>
        </authorList>
    </citation>
    <scope>NUCLEOTIDE SEQUENCE</scope>
    <source>
        <strain evidence="8 10">I ESC-2004</strain>
    </source>
</reference>
<feature type="chain" id="PRO_5008787436" description="CTCK domain-containing protein" evidence="6">
    <location>
        <begin position="23"/>
        <end position="164"/>
    </location>
</feature>
<sequence length="164" mass="18371">MSHEKASRSIVFVALLVHSTVSISSISKSAGYHDVHEAIPRMHTRSAPQCEVVPVILNVSPPRRYAAICNSTQVLTFGCQGNCNSYVEMSKKDPQRALRSCRCCEPIKFGVHLATMRCQGNRMLRAPLKFAIECNCRPCFSLKTDLSVLRKMIDGQRSKQRMTN</sequence>
<evidence type="ECO:0000256" key="4">
    <source>
        <dbReference type="ARBA" id="ARBA00023157"/>
    </source>
</evidence>
<evidence type="ECO:0000256" key="1">
    <source>
        <dbReference type="ARBA" id="ARBA00004613"/>
    </source>
</evidence>
<name>R7TVW3_CAPTE</name>
<evidence type="ECO:0000259" key="7">
    <source>
        <dbReference type="PROSITE" id="PS01225"/>
    </source>
</evidence>
<evidence type="ECO:0000256" key="5">
    <source>
        <dbReference type="PROSITE-ProRule" id="PRU00039"/>
    </source>
</evidence>
<dbReference type="EnsemblMetazoa" id="CapteT217220">
    <property type="protein sequence ID" value="CapteP217220"/>
    <property type="gene ID" value="CapteG217220"/>
</dbReference>
<keyword evidence="4 5" id="KW-1015">Disulfide bond</keyword>
<evidence type="ECO:0000256" key="6">
    <source>
        <dbReference type="SAM" id="SignalP"/>
    </source>
</evidence>
<dbReference type="SMART" id="SM00041">
    <property type="entry name" value="CT"/>
    <property type="match status" value="1"/>
</dbReference>
<keyword evidence="10" id="KW-1185">Reference proteome</keyword>
<organism evidence="8">
    <name type="scientific">Capitella teleta</name>
    <name type="common">Polychaete worm</name>
    <dbReference type="NCBI Taxonomy" id="283909"/>
    <lineage>
        <taxon>Eukaryota</taxon>
        <taxon>Metazoa</taxon>
        <taxon>Spiralia</taxon>
        <taxon>Lophotrochozoa</taxon>
        <taxon>Annelida</taxon>
        <taxon>Polychaeta</taxon>
        <taxon>Sedentaria</taxon>
        <taxon>Scolecida</taxon>
        <taxon>Capitellidae</taxon>
        <taxon>Capitella</taxon>
    </lineage>
</organism>